<dbReference type="AlphaFoldDB" id="A0ABD3R609"/>
<organism evidence="1 2">
    <name type="scientific">Cyclostephanos tholiformis</name>
    <dbReference type="NCBI Taxonomy" id="382380"/>
    <lineage>
        <taxon>Eukaryota</taxon>
        <taxon>Sar</taxon>
        <taxon>Stramenopiles</taxon>
        <taxon>Ochrophyta</taxon>
        <taxon>Bacillariophyta</taxon>
        <taxon>Coscinodiscophyceae</taxon>
        <taxon>Thalassiosirophycidae</taxon>
        <taxon>Stephanodiscales</taxon>
        <taxon>Stephanodiscaceae</taxon>
        <taxon>Cyclostephanos</taxon>
    </lineage>
</organism>
<dbReference type="EMBL" id="JALLPB020000552">
    <property type="protein sequence ID" value="KAL3808052.1"/>
    <property type="molecule type" value="Genomic_DNA"/>
</dbReference>
<evidence type="ECO:0000313" key="1">
    <source>
        <dbReference type="EMBL" id="KAL3808052.1"/>
    </source>
</evidence>
<name>A0ABD3R609_9STRA</name>
<comment type="caution">
    <text evidence="1">The sequence shown here is derived from an EMBL/GenBank/DDBJ whole genome shotgun (WGS) entry which is preliminary data.</text>
</comment>
<evidence type="ECO:0000313" key="2">
    <source>
        <dbReference type="Proteomes" id="UP001530377"/>
    </source>
</evidence>
<keyword evidence="2" id="KW-1185">Reference proteome</keyword>
<sequence>MNKFLFLDLDSPQNKTKLDVDKIPLDEDAADYDFGNLVTMTIIDVFETDSDGRLLSYCPTFDNRAIHKTQEVTKRIRKGASLVKERMKVVARSPAGKSVNR</sequence>
<reference evidence="1 2" key="1">
    <citation type="submission" date="2024-10" db="EMBL/GenBank/DDBJ databases">
        <title>Updated reference genomes for cyclostephanoid diatoms.</title>
        <authorList>
            <person name="Roberts W.R."/>
            <person name="Alverson A.J."/>
        </authorList>
    </citation>
    <scope>NUCLEOTIDE SEQUENCE [LARGE SCALE GENOMIC DNA]</scope>
    <source>
        <strain evidence="1 2">AJA228-03</strain>
    </source>
</reference>
<accession>A0ABD3R609</accession>
<dbReference type="Proteomes" id="UP001530377">
    <property type="component" value="Unassembled WGS sequence"/>
</dbReference>
<protein>
    <submittedName>
        <fullName evidence="1">Uncharacterized protein</fullName>
    </submittedName>
</protein>
<proteinExistence type="predicted"/>
<gene>
    <name evidence="1" type="ORF">ACHAXA_001902</name>
</gene>